<proteinExistence type="predicted"/>
<dbReference type="AlphaFoldDB" id="A0A382BNE8"/>
<dbReference type="InterPro" id="IPR018392">
    <property type="entry name" value="LysM"/>
</dbReference>
<dbReference type="CDD" id="cd00118">
    <property type="entry name" value="LysM"/>
    <property type="match status" value="1"/>
</dbReference>
<reference evidence="3" key="1">
    <citation type="submission" date="2018-05" db="EMBL/GenBank/DDBJ databases">
        <authorList>
            <person name="Lanie J.A."/>
            <person name="Ng W.-L."/>
            <person name="Kazmierczak K.M."/>
            <person name="Andrzejewski T.M."/>
            <person name="Davidsen T.M."/>
            <person name="Wayne K.J."/>
            <person name="Tettelin H."/>
            <person name="Glass J.I."/>
            <person name="Rusch D."/>
            <person name="Podicherti R."/>
            <person name="Tsui H.-C.T."/>
            <person name="Winkler M.E."/>
        </authorList>
    </citation>
    <scope>NUCLEOTIDE SEQUENCE</scope>
</reference>
<feature type="compositionally biased region" description="Low complexity" evidence="1">
    <location>
        <begin position="81"/>
        <end position="97"/>
    </location>
</feature>
<organism evidence="3">
    <name type="scientific">marine metagenome</name>
    <dbReference type="NCBI Taxonomy" id="408172"/>
    <lineage>
        <taxon>unclassified sequences</taxon>
        <taxon>metagenomes</taxon>
        <taxon>ecological metagenomes</taxon>
    </lineage>
</organism>
<name>A0A382BNE8_9ZZZZ</name>
<feature type="non-terminal residue" evidence="3">
    <location>
        <position position="97"/>
    </location>
</feature>
<dbReference type="Pfam" id="PF01476">
    <property type="entry name" value="LysM"/>
    <property type="match status" value="1"/>
</dbReference>
<protein>
    <recommendedName>
        <fullName evidence="2">LysM domain-containing protein</fullName>
    </recommendedName>
</protein>
<evidence type="ECO:0000313" key="3">
    <source>
        <dbReference type="EMBL" id="SVB15295.1"/>
    </source>
</evidence>
<feature type="region of interest" description="Disordered" evidence="1">
    <location>
        <begin position="68"/>
        <end position="97"/>
    </location>
</feature>
<evidence type="ECO:0000256" key="1">
    <source>
        <dbReference type="SAM" id="MobiDB-lite"/>
    </source>
</evidence>
<dbReference type="PROSITE" id="PS51782">
    <property type="entry name" value="LYSM"/>
    <property type="match status" value="1"/>
</dbReference>
<dbReference type="Gene3D" id="3.10.350.10">
    <property type="entry name" value="LysM domain"/>
    <property type="match status" value="1"/>
</dbReference>
<dbReference type="InterPro" id="IPR036779">
    <property type="entry name" value="LysM_dom_sf"/>
</dbReference>
<evidence type="ECO:0000259" key="2">
    <source>
        <dbReference type="PROSITE" id="PS51782"/>
    </source>
</evidence>
<sequence length="97" mass="10488">MIKAFLRTIVILIGSGSTWVSAQNQYTVQPGDTACEIAERFEVRCADLMALNGLDENDIIYPGQSLKITSEPEVESDTEESQAQAATVATDTSDTTD</sequence>
<dbReference type="SUPFAM" id="SSF54106">
    <property type="entry name" value="LysM domain"/>
    <property type="match status" value="1"/>
</dbReference>
<dbReference type="EMBL" id="UINC01030617">
    <property type="protein sequence ID" value="SVB15295.1"/>
    <property type="molecule type" value="Genomic_DNA"/>
</dbReference>
<feature type="domain" description="LysM" evidence="2">
    <location>
        <begin position="24"/>
        <end position="68"/>
    </location>
</feature>
<accession>A0A382BNE8</accession>
<dbReference type="SMART" id="SM00257">
    <property type="entry name" value="LysM"/>
    <property type="match status" value="1"/>
</dbReference>
<gene>
    <name evidence="3" type="ORF">METZ01_LOCUS168149</name>
</gene>